<dbReference type="OrthoDB" id="28208at2759"/>
<feature type="region of interest" description="Disordered" evidence="6">
    <location>
        <begin position="150"/>
        <end position="254"/>
    </location>
</feature>
<dbReference type="Gene3D" id="2.40.70.10">
    <property type="entry name" value="Acid Proteases"/>
    <property type="match status" value="2"/>
</dbReference>
<feature type="region of interest" description="Disordered" evidence="6">
    <location>
        <begin position="111"/>
        <end position="134"/>
    </location>
</feature>
<dbReference type="PANTHER" id="PTHR47966:SF51">
    <property type="entry name" value="BETA-SITE APP-CLEAVING ENZYME, ISOFORM A-RELATED"/>
    <property type="match status" value="1"/>
</dbReference>
<dbReference type="PRINTS" id="PR00792">
    <property type="entry name" value="PEPSIN"/>
</dbReference>
<comment type="caution">
    <text evidence="9">The sequence shown here is derived from an EMBL/GenBank/DDBJ whole genome shotgun (WGS) entry which is preliminary data.</text>
</comment>
<evidence type="ECO:0000256" key="3">
    <source>
        <dbReference type="PIRSR" id="PIRSR601461-1"/>
    </source>
</evidence>
<sequence>MHIAFAAGLLGVAQAVALPAASGASASSTLAANHVRPVYTPVAASDTNRTVVDLGISPAVRRVEVKPNPNFSPNVTNIVAAAQAKFAIIEQEIQLEKRMALEADLEKRALSSSSAKASSTSASPTTTTSSIKSSSTVTAISTSAINAPGVRPVYVAPPKSTSTSTSSAIKSSSTSNKATILSSQITTSSKSSTSPYSSSSTTSSTSAMATTSKVASTSSAIPTSKITSTTTSMSTSKSATSTSSPSSSSTSKVSTSMSTATKSSATTSVSSLPTLKLAAQNIALDSEFLSAIQIGSNGETLDVVMDTGSSDLWMFSSDCVGCTGTHDYYHPSTSKTFVNTTTPFSIGYGDGSSTSGILGFDTVTVAGVPVQAQSIDVAHTISTDLLSNVMDGILGLGFPSLMSRNDQAGITTPVTNMFKQNLIPAAKFGLQFIKSNHWSYNGGGGAWTFGGIDTSVIRGALNTVKLIAAKWWMIPMDSVSIGSVFSSTAQPSVIVDSGTTLILLNPQLVAQIHAYLPGGRVPKSGTHYQIFCNASSAAYAGTRNAYFKLNGVQYGVSAADLAWFPETADDGSQEYCYSGIQPWGGSFGILGVMFLKNVYAVFDQTNELMQFAKRTDVADLTD</sequence>
<comment type="similarity">
    <text evidence="1 5">Belongs to the peptidase A1 family.</text>
</comment>
<organism evidence="9 10">
    <name type="scientific">Taphrina deformans (strain PYCC 5710 / ATCC 11124 / CBS 356.35 / IMI 108563 / JCM 9778 / NBRC 8474)</name>
    <name type="common">Peach leaf curl fungus</name>
    <name type="synonym">Lalaria deformans</name>
    <dbReference type="NCBI Taxonomy" id="1097556"/>
    <lineage>
        <taxon>Eukaryota</taxon>
        <taxon>Fungi</taxon>
        <taxon>Dikarya</taxon>
        <taxon>Ascomycota</taxon>
        <taxon>Taphrinomycotina</taxon>
        <taxon>Taphrinomycetes</taxon>
        <taxon>Taphrinales</taxon>
        <taxon>Taphrinaceae</taxon>
        <taxon>Taphrina</taxon>
    </lineage>
</organism>
<keyword evidence="7" id="KW-0732">Signal</keyword>
<keyword evidence="5" id="KW-0378">Hydrolase</keyword>
<feature type="signal peptide" evidence="7">
    <location>
        <begin position="1"/>
        <end position="15"/>
    </location>
</feature>
<dbReference type="InterPro" id="IPR001461">
    <property type="entry name" value="Aspartic_peptidase_A1"/>
</dbReference>
<accession>R4X7E2</accession>
<keyword evidence="4" id="KW-1015">Disulfide bond</keyword>
<evidence type="ECO:0000313" key="10">
    <source>
        <dbReference type="Proteomes" id="UP000013776"/>
    </source>
</evidence>
<dbReference type="VEuPathDB" id="FungiDB:TAPDE_001017"/>
<feature type="active site" evidence="3">
    <location>
        <position position="306"/>
    </location>
</feature>
<keyword evidence="2 5" id="KW-0064">Aspartyl protease</keyword>
<dbReference type="EMBL" id="CAHR02000034">
    <property type="protein sequence ID" value="CCG81285.1"/>
    <property type="molecule type" value="Genomic_DNA"/>
</dbReference>
<evidence type="ECO:0000256" key="1">
    <source>
        <dbReference type="ARBA" id="ARBA00007447"/>
    </source>
</evidence>
<evidence type="ECO:0000256" key="6">
    <source>
        <dbReference type="SAM" id="MobiDB-lite"/>
    </source>
</evidence>
<dbReference type="PROSITE" id="PS00141">
    <property type="entry name" value="ASP_PROTEASE"/>
    <property type="match status" value="1"/>
</dbReference>
<dbReference type="eggNOG" id="KOG1339">
    <property type="taxonomic scope" value="Eukaryota"/>
</dbReference>
<dbReference type="Pfam" id="PF00026">
    <property type="entry name" value="Asp"/>
    <property type="match status" value="1"/>
</dbReference>
<dbReference type="InterPro" id="IPR001969">
    <property type="entry name" value="Aspartic_peptidase_AS"/>
</dbReference>
<dbReference type="SUPFAM" id="SSF50630">
    <property type="entry name" value="Acid proteases"/>
    <property type="match status" value="1"/>
</dbReference>
<proteinExistence type="inferred from homology"/>
<dbReference type="GO" id="GO:0006508">
    <property type="term" value="P:proteolysis"/>
    <property type="evidence" value="ECO:0007669"/>
    <property type="project" value="UniProtKB-KW"/>
</dbReference>
<name>R4X7E2_TAPDE</name>
<feature type="chain" id="PRO_5011977373" evidence="7">
    <location>
        <begin position="16"/>
        <end position="622"/>
    </location>
</feature>
<dbReference type="InterPro" id="IPR033121">
    <property type="entry name" value="PEPTIDASE_A1"/>
</dbReference>
<evidence type="ECO:0000256" key="2">
    <source>
        <dbReference type="ARBA" id="ARBA00022750"/>
    </source>
</evidence>
<protein>
    <submittedName>
        <fullName evidence="9">Aspartic-type endopeptidase</fullName>
    </submittedName>
</protein>
<keyword evidence="5" id="KW-0645">Protease</keyword>
<feature type="active site" evidence="3">
    <location>
        <position position="496"/>
    </location>
</feature>
<dbReference type="AlphaFoldDB" id="R4X7E2"/>
<evidence type="ECO:0000259" key="8">
    <source>
        <dbReference type="PROSITE" id="PS51767"/>
    </source>
</evidence>
<feature type="domain" description="Peptidase A1" evidence="8">
    <location>
        <begin position="288"/>
        <end position="612"/>
    </location>
</feature>
<dbReference type="InterPro" id="IPR034164">
    <property type="entry name" value="Pepsin-like_dom"/>
</dbReference>
<evidence type="ECO:0000256" key="4">
    <source>
        <dbReference type="PIRSR" id="PIRSR601461-2"/>
    </source>
</evidence>
<dbReference type="Proteomes" id="UP000013776">
    <property type="component" value="Unassembled WGS sequence"/>
</dbReference>
<feature type="disulfide bond" evidence="4">
    <location>
        <begin position="532"/>
        <end position="576"/>
    </location>
</feature>
<evidence type="ECO:0000256" key="5">
    <source>
        <dbReference type="RuleBase" id="RU000454"/>
    </source>
</evidence>
<evidence type="ECO:0000256" key="7">
    <source>
        <dbReference type="SAM" id="SignalP"/>
    </source>
</evidence>
<keyword evidence="10" id="KW-1185">Reference proteome</keyword>
<feature type="compositionally biased region" description="Low complexity" evidence="6">
    <location>
        <begin position="160"/>
        <end position="254"/>
    </location>
</feature>
<dbReference type="InterPro" id="IPR021109">
    <property type="entry name" value="Peptidase_aspartic_dom_sf"/>
</dbReference>
<gene>
    <name evidence="9" type="ORF">TAPDE_001017</name>
</gene>
<dbReference type="GO" id="GO:0004190">
    <property type="term" value="F:aspartic-type endopeptidase activity"/>
    <property type="evidence" value="ECO:0007669"/>
    <property type="project" value="UniProtKB-KW"/>
</dbReference>
<dbReference type="CDD" id="cd05471">
    <property type="entry name" value="pepsin_like"/>
    <property type="match status" value="1"/>
</dbReference>
<evidence type="ECO:0000313" key="9">
    <source>
        <dbReference type="EMBL" id="CCG81285.1"/>
    </source>
</evidence>
<dbReference type="PROSITE" id="PS51767">
    <property type="entry name" value="PEPTIDASE_A1"/>
    <property type="match status" value="1"/>
</dbReference>
<dbReference type="PANTHER" id="PTHR47966">
    <property type="entry name" value="BETA-SITE APP-CLEAVING ENZYME, ISOFORM A-RELATED"/>
    <property type="match status" value="1"/>
</dbReference>
<reference evidence="9 10" key="1">
    <citation type="journal article" date="2013" name="MBio">
        <title>Genome sequencing of the plant pathogen Taphrina deformans, the causal agent of peach leaf curl.</title>
        <authorList>
            <person name="Cisse O.H."/>
            <person name="Almeida J.M.G.C.F."/>
            <person name="Fonseca A."/>
            <person name="Kumar A.A."/>
            <person name="Salojaervi J."/>
            <person name="Overmyer K."/>
            <person name="Hauser P.M."/>
            <person name="Pagni M."/>
        </authorList>
    </citation>
    <scope>NUCLEOTIDE SEQUENCE [LARGE SCALE GENOMIC DNA]</scope>
    <source>
        <strain evidence="10">PYCC 5710 / ATCC 11124 / CBS 356.35 / IMI 108563 / JCM 9778 / NBRC 8474</strain>
    </source>
</reference>